<evidence type="ECO:0000313" key="1">
    <source>
        <dbReference type="EMBL" id="KAI3829511.1"/>
    </source>
</evidence>
<accession>A0ACB9KB90</accession>
<name>A0ACB9KB90_9ASTR</name>
<proteinExistence type="predicted"/>
<sequence>MSDPNVVYSSALSAIFGTLIQQSSNVEEISAMWTDTPVSAYYESYGQALRQDRRYKSPAFGMLYEVYGFAQI</sequence>
<gene>
    <name evidence="1" type="ORF">L1987_03636</name>
</gene>
<evidence type="ECO:0000313" key="2">
    <source>
        <dbReference type="Proteomes" id="UP001056120"/>
    </source>
</evidence>
<comment type="caution">
    <text evidence="1">The sequence shown here is derived from an EMBL/GenBank/DDBJ whole genome shotgun (WGS) entry which is preliminary data.</text>
</comment>
<reference evidence="2" key="1">
    <citation type="journal article" date="2022" name="Mol. Ecol. Resour.">
        <title>The genomes of chicory, endive, great burdock and yacon provide insights into Asteraceae palaeo-polyploidization history and plant inulin production.</title>
        <authorList>
            <person name="Fan W."/>
            <person name="Wang S."/>
            <person name="Wang H."/>
            <person name="Wang A."/>
            <person name="Jiang F."/>
            <person name="Liu H."/>
            <person name="Zhao H."/>
            <person name="Xu D."/>
            <person name="Zhang Y."/>
        </authorList>
    </citation>
    <scope>NUCLEOTIDE SEQUENCE [LARGE SCALE GENOMIC DNA]</scope>
    <source>
        <strain evidence="2">cv. Yunnan</strain>
    </source>
</reference>
<dbReference type="EMBL" id="CM042018">
    <property type="protein sequence ID" value="KAI3829511.1"/>
    <property type="molecule type" value="Genomic_DNA"/>
</dbReference>
<reference evidence="1 2" key="2">
    <citation type="journal article" date="2022" name="Mol. Ecol. Resour.">
        <title>The genomes of chicory, endive, great burdock and yacon provide insights into Asteraceae paleo-polyploidization history and plant inulin production.</title>
        <authorList>
            <person name="Fan W."/>
            <person name="Wang S."/>
            <person name="Wang H."/>
            <person name="Wang A."/>
            <person name="Jiang F."/>
            <person name="Liu H."/>
            <person name="Zhao H."/>
            <person name="Xu D."/>
            <person name="Zhang Y."/>
        </authorList>
    </citation>
    <scope>NUCLEOTIDE SEQUENCE [LARGE SCALE GENOMIC DNA]</scope>
    <source>
        <strain evidence="2">cv. Yunnan</strain>
        <tissue evidence="1">Leaves</tissue>
    </source>
</reference>
<dbReference type="Proteomes" id="UP001056120">
    <property type="component" value="Linkage Group LG01"/>
</dbReference>
<protein>
    <submittedName>
        <fullName evidence="1">Uncharacterized protein</fullName>
    </submittedName>
</protein>
<organism evidence="1 2">
    <name type="scientific">Smallanthus sonchifolius</name>
    <dbReference type="NCBI Taxonomy" id="185202"/>
    <lineage>
        <taxon>Eukaryota</taxon>
        <taxon>Viridiplantae</taxon>
        <taxon>Streptophyta</taxon>
        <taxon>Embryophyta</taxon>
        <taxon>Tracheophyta</taxon>
        <taxon>Spermatophyta</taxon>
        <taxon>Magnoliopsida</taxon>
        <taxon>eudicotyledons</taxon>
        <taxon>Gunneridae</taxon>
        <taxon>Pentapetalae</taxon>
        <taxon>asterids</taxon>
        <taxon>campanulids</taxon>
        <taxon>Asterales</taxon>
        <taxon>Asteraceae</taxon>
        <taxon>Asteroideae</taxon>
        <taxon>Heliantheae alliance</taxon>
        <taxon>Millerieae</taxon>
        <taxon>Smallanthus</taxon>
    </lineage>
</organism>
<keyword evidence="2" id="KW-1185">Reference proteome</keyword>